<feature type="non-terminal residue" evidence="2">
    <location>
        <position position="96"/>
    </location>
</feature>
<comment type="caution">
    <text evidence="2">The sequence shown here is derived from an EMBL/GenBank/DDBJ whole genome shotgun (WGS) entry which is preliminary data.</text>
</comment>
<evidence type="ECO:0000313" key="2">
    <source>
        <dbReference type="EMBL" id="KAL2043275.1"/>
    </source>
</evidence>
<feature type="region of interest" description="Disordered" evidence="1">
    <location>
        <begin position="1"/>
        <end position="38"/>
    </location>
</feature>
<dbReference type="Proteomes" id="UP001590951">
    <property type="component" value="Unassembled WGS sequence"/>
</dbReference>
<reference evidence="2 3" key="1">
    <citation type="submission" date="2024-09" db="EMBL/GenBank/DDBJ databases">
        <title>Rethinking Asexuality: The Enigmatic Case of Functional Sexual Genes in Lepraria (Stereocaulaceae).</title>
        <authorList>
            <person name="Doellman M."/>
            <person name="Sun Y."/>
            <person name="Barcenas-Pena A."/>
            <person name="Lumbsch H.T."/>
            <person name="Grewe F."/>
        </authorList>
    </citation>
    <scope>NUCLEOTIDE SEQUENCE [LARGE SCALE GENOMIC DNA]</scope>
    <source>
        <strain evidence="2 3">Grewe 0041</strain>
    </source>
</reference>
<gene>
    <name evidence="2" type="ORF">ABVK25_012563</name>
</gene>
<dbReference type="EMBL" id="JBHFEH010000271">
    <property type="protein sequence ID" value="KAL2043275.1"/>
    <property type="molecule type" value="Genomic_DNA"/>
</dbReference>
<organism evidence="2 3">
    <name type="scientific">Lepraria finkii</name>
    <dbReference type="NCBI Taxonomy" id="1340010"/>
    <lineage>
        <taxon>Eukaryota</taxon>
        <taxon>Fungi</taxon>
        <taxon>Dikarya</taxon>
        <taxon>Ascomycota</taxon>
        <taxon>Pezizomycotina</taxon>
        <taxon>Lecanoromycetes</taxon>
        <taxon>OSLEUM clade</taxon>
        <taxon>Lecanoromycetidae</taxon>
        <taxon>Lecanorales</taxon>
        <taxon>Lecanorineae</taxon>
        <taxon>Stereocaulaceae</taxon>
        <taxon>Lepraria</taxon>
    </lineage>
</organism>
<keyword evidence="3" id="KW-1185">Reference proteome</keyword>
<evidence type="ECO:0000313" key="3">
    <source>
        <dbReference type="Proteomes" id="UP001590951"/>
    </source>
</evidence>
<protein>
    <submittedName>
        <fullName evidence="2">Uncharacterized protein</fullName>
    </submittedName>
</protein>
<proteinExistence type="predicted"/>
<evidence type="ECO:0000256" key="1">
    <source>
        <dbReference type="SAM" id="MobiDB-lite"/>
    </source>
</evidence>
<sequence length="96" mass="10141">MARGIVVSCVSEKTRQSNEGPGFDPRDRSFYGGPSGRRATGAAGCRAVAGWPQRGSSSRDAMATVGRWPGGRYAPVAREAPWAHWAGLLAPAARRS</sequence>
<name>A0ABR4ADS8_9LECA</name>
<accession>A0ABR4ADS8</accession>